<reference evidence="2" key="1">
    <citation type="submission" date="2022-10" db="EMBL/GenBank/DDBJ databases">
        <title>Tapping the CABI collections for fungal endophytes: first genome assemblies for Collariella, Neodidymelliopsis, Ascochyta clinopodiicola, Didymella pomorum, Didymosphaeria variabile, Neocosmospora piperis and Neocucurbitaria cava.</title>
        <authorList>
            <person name="Hill R."/>
        </authorList>
    </citation>
    <scope>NUCLEOTIDE SEQUENCE</scope>
    <source>
        <strain evidence="2">IMI 356814</strain>
    </source>
</reference>
<dbReference type="AlphaFoldDB" id="A0A9W8Y9V8"/>
<dbReference type="Proteomes" id="UP001140560">
    <property type="component" value="Unassembled WGS sequence"/>
</dbReference>
<dbReference type="OrthoDB" id="3830006at2759"/>
<feature type="region of interest" description="Disordered" evidence="1">
    <location>
        <begin position="1"/>
        <end position="89"/>
    </location>
</feature>
<evidence type="ECO:0000313" key="2">
    <source>
        <dbReference type="EMBL" id="KAJ4371336.1"/>
    </source>
</evidence>
<name>A0A9W8Y9V8_9PLEO</name>
<feature type="compositionally biased region" description="Low complexity" evidence="1">
    <location>
        <begin position="76"/>
        <end position="89"/>
    </location>
</feature>
<feature type="compositionally biased region" description="Basic and acidic residues" evidence="1">
    <location>
        <begin position="54"/>
        <end position="75"/>
    </location>
</feature>
<feature type="compositionally biased region" description="Low complexity" evidence="1">
    <location>
        <begin position="43"/>
        <end position="53"/>
    </location>
</feature>
<evidence type="ECO:0000256" key="1">
    <source>
        <dbReference type="SAM" id="MobiDB-lite"/>
    </source>
</evidence>
<dbReference type="EMBL" id="JAPEUY010000007">
    <property type="protein sequence ID" value="KAJ4371336.1"/>
    <property type="molecule type" value="Genomic_DNA"/>
</dbReference>
<protein>
    <submittedName>
        <fullName evidence="2">Uncharacterized protein</fullName>
    </submittedName>
</protein>
<keyword evidence="3" id="KW-1185">Reference proteome</keyword>
<gene>
    <name evidence="2" type="ORF">N0V83_004553</name>
</gene>
<comment type="caution">
    <text evidence="2">The sequence shown here is derived from an EMBL/GenBank/DDBJ whole genome shotgun (WGS) entry which is preliminary data.</text>
</comment>
<proteinExistence type="predicted"/>
<organism evidence="2 3">
    <name type="scientific">Neocucurbitaria cava</name>
    <dbReference type="NCBI Taxonomy" id="798079"/>
    <lineage>
        <taxon>Eukaryota</taxon>
        <taxon>Fungi</taxon>
        <taxon>Dikarya</taxon>
        <taxon>Ascomycota</taxon>
        <taxon>Pezizomycotina</taxon>
        <taxon>Dothideomycetes</taxon>
        <taxon>Pleosporomycetidae</taxon>
        <taxon>Pleosporales</taxon>
        <taxon>Pleosporineae</taxon>
        <taxon>Cucurbitariaceae</taxon>
        <taxon>Neocucurbitaria</taxon>
    </lineage>
</organism>
<sequence length="413" mass="46686">MSTEIPSTIDRLSPSWIRRSRSGTKKSAKEADSRPTTSNGLLSPESASASSASEDSRSARSARSDRRPSIREMVNRLRSPSSASLASNKSQDVDFSEVENWFYGFRKYNQLVTTKISPDRAYPSSEFSKATKALTKNLGGQFIHGLPEATFDLSLLWCPAGTLTRKTDGNEPSWSWTAYDGPVNFPFDHTSCPDYYKIPRTETELFRSEIVNFHIGPAKDPYTIRREKGEKLRMKLPSWFHAPRGSDSSIESNTLRFTAATISADRFRADPLVCEEEGVMVKQLHCSELSNDQNQHCGVFMEGPSILEPSEDGPFEFILLSRNLRAKHDEDTRKPRVPTMHPPGTPVWDGERFVWDLEVTDFDETLYAPGPWKMLNVMLIKWVGDHAVRLAVARIHEDAWNAESPVRKEIVLR</sequence>
<evidence type="ECO:0000313" key="3">
    <source>
        <dbReference type="Proteomes" id="UP001140560"/>
    </source>
</evidence>
<accession>A0A9W8Y9V8</accession>